<dbReference type="EMBL" id="JAUEPR010000011">
    <property type="protein sequence ID" value="KAK0479537.1"/>
    <property type="molecule type" value="Genomic_DNA"/>
</dbReference>
<evidence type="ECO:0008006" key="3">
    <source>
        <dbReference type="Google" id="ProtNLM"/>
    </source>
</evidence>
<keyword evidence="2" id="KW-1185">Reference proteome</keyword>
<feature type="non-terminal residue" evidence="1">
    <location>
        <position position="1"/>
    </location>
</feature>
<accession>A0AA39P8H5</accession>
<protein>
    <recommendedName>
        <fullName evidence="3">Cytochrome b5 heme-binding domain-containing protein</fullName>
    </recommendedName>
</protein>
<dbReference type="InterPro" id="IPR036400">
    <property type="entry name" value="Cyt_B5-like_heme/steroid_sf"/>
</dbReference>
<evidence type="ECO:0000313" key="2">
    <source>
        <dbReference type="Proteomes" id="UP001175227"/>
    </source>
</evidence>
<dbReference type="Gene3D" id="3.10.120.10">
    <property type="entry name" value="Cytochrome b5-like heme/steroid binding domain"/>
    <property type="match status" value="1"/>
</dbReference>
<dbReference type="Proteomes" id="UP001175227">
    <property type="component" value="Unassembled WGS sequence"/>
</dbReference>
<dbReference type="AlphaFoldDB" id="A0AA39P8H5"/>
<sequence>MMFDLTRKGDVYVFSGKDGSPGLGMSSLKVEDVVPDYSVLDEKNRKVLDDWHAFFLKRYPVVGRVKDLPIAKY</sequence>
<evidence type="ECO:0000313" key="1">
    <source>
        <dbReference type="EMBL" id="KAK0479537.1"/>
    </source>
</evidence>
<name>A0AA39P8H5_9AGAR</name>
<proteinExistence type="predicted"/>
<reference evidence="1" key="1">
    <citation type="submission" date="2023-06" db="EMBL/GenBank/DDBJ databases">
        <authorList>
            <consortium name="Lawrence Berkeley National Laboratory"/>
            <person name="Ahrendt S."/>
            <person name="Sahu N."/>
            <person name="Indic B."/>
            <person name="Wong-Bajracharya J."/>
            <person name="Merenyi Z."/>
            <person name="Ke H.-M."/>
            <person name="Monk M."/>
            <person name="Kocsube S."/>
            <person name="Drula E."/>
            <person name="Lipzen A."/>
            <person name="Balint B."/>
            <person name="Henrissat B."/>
            <person name="Andreopoulos B."/>
            <person name="Martin F.M."/>
            <person name="Harder C.B."/>
            <person name="Rigling D."/>
            <person name="Ford K.L."/>
            <person name="Foster G.D."/>
            <person name="Pangilinan J."/>
            <person name="Papanicolaou A."/>
            <person name="Barry K."/>
            <person name="LaButti K."/>
            <person name="Viragh M."/>
            <person name="Koriabine M."/>
            <person name="Yan M."/>
            <person name="Riley R."/>
            <person name="Champramary S."/>
            <person name="Plett K.L."/>
            <person name="Tsai I.J."/>
            <person name="Slot J."/>
            <person name="Sipos G."/>
            <person name="Plett J."/>
            <person name="Nagy L.G."/>
            <person name="Grigoriev I.V."/>
        </authorList>
    </citation>
    <scope>NUCLEOTIDE SEQUENCE</scope>
    <source>
        <strain evidence="1">ICMP 16352</strain>
    </source>
</reference>
<comment type="caution">
    <text evidence="1">The sequence shown here is derived from an EMBL/GenBank/DDBJ whole genome shotgun (WGS) entry which is preliminary data.</text>
</comment>
<gene>
    <name evidence="1" type="ORF">IW261DRAFT_1477970</name>
</gene>
<organism evidence="1 2">
    <name type="scientific">Armillaria novae-zelandiae</name>
    <dbReference type="NCBI Taxonomy" id="153914"/>
    <lineage>
        <taxon>Eukaryota</taxon>
        <taxon>Fungi</taxon>
        <taxon>Dikarya</taxon>
        <taxon>Basidiomycota</taxon>
        <taxon>Agaricomycotina</taxon>
        <taxon>Agaricomycetes</taxon>
        <taxon>Agaricomycetidae</taxon>
        <taxon>Agaricales</taxon>
        <taxon>Marasmiineae</taxon>
        <taxon>Physalacriaceae</taxon>
        <taxon>Armillaria</taxon>
    </lineage>
</organism>
<dbReference type="SUPFAM" id="SSF55856">
    <property type="entry name" value="Cytochrome b5-like heme/steroid binding domain"/>
    <property type="match status" value="1"/>
</dbReference>